<proteinExistence type="predicted"/>
<evidence type="ECO:0000256" key="1">
    <source>
        <dbReference type="ARBA" id="ARBA00022723"/>
    </source>
</evidence>
<dbReference type="PANTHER" id="PTHR42648">
    <property type="entry name" value="TRANSPOSASE, PUTATIVE-RELATED"/>
    <property type="match status" value="1"/>
</dbReference>
<dbReference type="GO" id="GO:0046872">
    <property type="term" value="F:metal ion binding"/>
    <property type="evidence" value="ECO:0007669"/>
    <property type="project" value="UniProtKB-KW"/>
</dbReference>
<dbReference type="Pfam" id="PF07727">
    <property type="entry name" value="RVT_2"/>
    <property type="match status" value="1"/>
</dbReference>
<sequence>MVEGMPQVEAPLKVCEDCLVGKQQRDSIPKESTWRASGILQFVHADICGPINPTSNSKKRYLITFIDDFSRKTWVYFLVEKSEAFVVFKNYKARVEKETGAYIRALRTDRGGEFTSQEFTNFCSVNGIRRQLTAAYTPQQNGVAERKNRTIMNMVRSMLSGKHIPKTFWPEAVNWTVHILNRSPTLAVRSKTPEEAWSGVKPSMGHFRIFGCISHVPVPDQRRIKLDNKSLKCIFFGVSDESKAYRLFDLISKKIIVSRDVVFKEDQSWDWEVCYKEAIVADLECETDEGEGTEVGDNEEELEAGITEENEDSEETDHGVAQENSSHEEIDENSPHDARTRRPPAWMKDYESGQGLSEEEESNIAYLALSTDSDPIFFEDAVKNEKWRQAMNSEIEAIEKNDTWELTELPLGSKVIGVNQKYGVDYAEVFAPVARLDTIRVVISLAAQKGWTIYQLDVKSAFLHGELNEEVFVTQPPGYEKTGHEYKVYKLKKALYGLKQAPRAWYSRIETYFDNEGFKKCPYEHTLFIKTADGGKVLFVCLYVDDLMFTGNDEVMFKDFKRSMMIEFDMTDLGKIKYFLGIEVLQRPDGVFIGQRKYAQEVLNRFKMDQCNPVHNPVAPGLNS</sequence>
<dbReference type="SUPFAM" id="SSF56672">
    <property type="entry name" value="DNA/RNA polymerases"/>
    <property type="match status" value="1"/>
</dbReference>
<organism evidence="5 6">
    <name type="scientific">Prunus dulcis</name>
    <name type="common">Almond</name>
    <name type="synonym">Amygdalus dulcis</name>
    <dbReference type="NCBI Taxonomy" id="3755"/>
    <lineage>
        <taxon>Eukaryota</taxon>
        <taxon>Viridiplantae</taxon>
        <taxon>Streptophyta</taxon>
        <taxon>Embryophyta</taxon>
        <taxon>Tracheophyta</taxon>
        <taxon>Spermatophyta</taxon>
        <taxon>Magnoliopsida</taxon>
        <taxon>eudicotyledons</taxon>
        <taxon>Gunneridae</taxon>
        <taxon>Pentapetalae</taxon>
        <taxon>rosids</taxon>
        <taxon>fabids</taxon>
        <taxon>Rosales</taxon>
        <taxon>Rosaceae</taxon>
        <taxon>Amygdaloideae</taxon>
        <taxon>Amygdaleae</taxon>
        <taxon>Prunus</taxon>
    </lineage>
</organism>
<dbReference type="PANTHER" id="PTHR42648:SF18">
    <property type="entry name" value="RETROTRANSPOSON, UNCLASSIFIED-LIKE PROTEIN"/>
    <property type="match status" value="1"/>
</dbReference>
<dbReference type="InterPro" id="IPR043502">
    <property type="entry name" value="DNA/RNA_pol_sf"/>
</dbReference>
<evidence type="ECO:0000256" key="3">
    <source>
        <dbReference type="SAM" id="MobiDB-lite"/>
    </source>
</evidence>
<dbReference type="Pfam" id="PF25597">
    <property type="entry name" value="SH3_retrovirus"/>
    <property type="match status" value="1"/>
</dbReference>
<dbReference type="GO" id="GO:0003676">
    <property type="term" value="F:nucleic acid binding"/>
    <property type="evidence" value="ECO:0007669"/>
    <property type="project" value="InterPro"/>
</dbReference>
<dbReference type="InterPro" id="IPR012337">
    <property type="entry name" value="RNaseH-like_sf"/>
</dbReference>
<protein>
    <recommendedName>
        <fullName evidence="4">Integrase catalytic domain-containing protein</fullName>
    </recommendedName>
</protein>
<dbReference type="Gene3D" id="3.30.420.10">
    <property type="entry name" value="Ribonuclease H-like superfamily/Ribonuclease H"/>
    <property type="match status" value="1"/>
</dbReference>
<dbReference type="PROSITE" id="PS50994">
    <property type="entry name" value="INTEGRASE"/>
    <property type="match status" value="1"/>
</dbReference>
<dbReference type="InterPro" id="IPR013103">
    <property type="entry name" value="RVT_2"/>
</dbReference>
<dbReference type="EMBL" id="JAJFAZ020000007">
    <property type="protein sequence ID" value="KAI5316393.1"/>
    <property type="molecule type" value="Genomic_DNA"/>
</dbReference>
<dbReference type="InterPro" id="IPR001584">
    <property type="entry name" value="Integrase_cat-core"/>
</dbReference>
<dbReference type="AlphaFoldDB" id="A0AAD4V1X4"/>
<feature type="compositionally biased region" description="Basic and acidic residues" evidence="3">
    <location>
        <begin position="316"/>
        <end position="340"/>
    </location>
</feature>
<keyword evidence="6" id="KW-1185">Reference proteome</keyword>
<dbReference type="InterPro" id="IPR057670">
    <property type="entry name" value="SH3_retrovirus"/>
</dbReference>
<dbReference type="InterPro" id="IPR039537">
    <property type="entry name" value="Retrotran_Ty1/copia-like"/>
</dbReference>
<reference evidence="5 6" key="1">
    <citation type="journal article" date="2022" name="G3 (Bethesda)">
        <title>Whole-genome sequence and methylome profiling of the almond [Prunus dulcis (Mill.) D.A. Webb] cultivar 'Nonpareil'.</title>
        <authorList>
            <person name="D'Amico-Willman K.M."/>
            <person name="Ouma W.Z."/>
            <person name="Meulia T."/>
            <person name="Sideli G.M."/>
            <person name="Gradziel T.M."/>
            <person name="Fresnedo-Ramirez J."/>
        </authorList>
    </citation>
    <scope>NUCLEOTIDE SEQUENCE [LARGE SCALE GENOMIC DNA]</scope>
    <source>
        <strain evidence="5">Clone GOH B32 T37-40</strain>
    </source>
</reference>
<comment type="caution">
    <text evidence="5">The sequence shown here is derived from an EMBL/GenBank/DDBJ whole genome shotgun (WGS) entry which is preliminary data.</text>
</comment>
<dbReference type="Proteomes" id="UP001054821">
    <property type="component" value="Chromosome 7"/>
</dbReference>
<feature type="region of interest" description="Disordered" evidence="3">
    <location>
        <begin position="307"/>
        <end position="357"/>
    </location>
</feature>
<keyword evidence="2" id="KW-0378">Hydrolase</keyword>
<dbReference type="SUPFAM" id="SSF53098">
    <property type="entry name" value="Ribonuclease H-like"/>
    <property type="match status" value="1"/>
</dbReference>
<name>A0AAD4V1X4_PRUDU</name>
<keyword evidence="1" id="KW-0479">Metal-binding</keyword>
<evidence type="ECO:0000259" key="4">
    <source>
        <dbReference type="PROSITE" id="PS50994"/>
    </source>
</evidence>
<dbReference type="Pfam" id="PF00665">
    <property type="entry name" value="rve"/>
    <property type="match status" value="1"/>
</dbReference>
<evidence type="ECO:0000256" key="2">
    <source>
        <dbReference type="ARBA" id="ARBA00022801"/>
    </source>
</evidence>
<feature type="domain" description="Integrase catalytic" evidence="4">
    <location>
        <begin position="25"/>
        <end position="201"/>
    </location>
</feature>
<dbReference type="GO" id="GO:0015074">
    <property type="term" value="P:DNA integration"/>
    <property type="evidence" value="ECO:0007669"/>
    <property type="project" value="InterPro"/>
</dbReference>
<dbReference type="GO" id="GO:0016787">
    <property type="term" value="F:hydrolase activity"/>
    <property type="evidence" value="ECO:0007669"/>
    <property type="project" value="UniProtKB-KW"/>
</dbReference>
<dbReference type="InterPro" id="IPR036397">
    <property type="entry name" value="RNaseH_sf"/>
</dbReference>
<evidence type="ECO:0000313" key="5">
    <source>
        <dbReference type="EMBL" id="KAI5316393.1"/>
    </source>
</evidence>
<gene>
    <name evidence="5" type="ORF">L3X38_036100</name>
</gene>
<accession>A0AAD4V1X4</accession>
<evidence type="ECO:0000313" key="6">
    <source>
        <dbReference type="Proteomes" id="UP001054821"/>
    </source>
</evidence>